<accession>A0A9P1HAQ1</accession>
<feature type="region of interest" description="Disordered" evidence="1">
    <location>
        <begin position="51"/>
        <end position="83"/>
    </location>
</feature>
<feature type="domain" description="AAA protein C-terminal winged helix" evidence="4">
    <location>
        <begin position="407"/>
        <end position="526"/>
    </location>
</feature>
<feature type="region of interest" description="Disordered" evidence="1">
    <location>
        <begin position="563"/>
        <end position="582"/>
    </location>
</feature>
<sequence>MLLRLGGRFTLTRASRQIPLARSPVAWSGCQWIDFPRISTLQPQSRPRLAAFSTQSTNRGPLDDYIGGGQDRRSNGNPFPPEEPSLLRKMGESAATTLASILVLALGFAFAGYAYHKSYKRIVLKKMTRAFEPGDPVLDLAALAKGVPSTGHADGRWVFREEQEHVDEILAGDVSGHYYLLIGDKGTGKSSMLIEAMRKVDGQGIAMFEAHSDLEIVRIRLGKALDFEFHEDYIGGYFSERGPRDSTALLDIERALNKLEKVALVNRETRGRPLILIINQMHLLRDDEDGKDLIELLQQRAEQWAAANLVTLVFNSDDYWVYERLKQLATRMEVIPVMDLPREEALAALKTYREKHFYNEEIPEWVFERVYDMVGGRLSFLNRVARSYDMMSTCRSIVDIEKKWFLNQCWILGAEMDDDVMDQQKWAAAAMSLALALVDKEEEMELTYDPRIGHVLPTYPFHKAQEIMTRCDFIRQLDNLNLFSITASADVRASSVPMHYAFKEICSEPGFREHLAATIQRIADIESLGRTRELVAKDLVLGGEYHISRGGWRDGGVVVKLKQADEDDGEDDGKDDKDEKKN</sequence>
<evidence type="ECO:0008006" key="7">
    <source>
        <dbReference type="Google" id="ProtNLM"/>
    </source>
</evidence>
<dbReference type="OrthoDB" id="511599at2759"/>
<evidence type="ECO:0000313" key="5">
    <source>
        <dbReference type="EMBL" id="CAI4220039.1"/>
    </source>
</evidence>
<name>A0A9P1HAQ1_9PEZI</name>
<reference evidence="5" key="1">
    <citation type="submission" date="2022-11" db="EMBL/GenBank/DDBJ databases">
        <authorList>
            <person name="Scott C."/>
            <person name="Bruce N."/>
        </authorList>
    </citation>
    <scope>NUCLEOTIDE SEQUENCE</scope>
</reference>
<dbReference type="SUPFAM" id="SSF52540">
    <property type="entry name" value="P-loop containing nucleoside triphosphate hydrolases"/>
    <property type="match status" value="1"/>
</dbReference>
<dbReference type="InterPro" id="IPR056808">
    <property type="entry name" value="HTH_AAA"/>
</dbReference>
<dbReference type="InterPro" id="IPR027417">
    <property type="entry name" value="P-loop_NTPase"/>
</dbReference>
<evidence type="ECO:0000256" key="2">
    <source>
        <dbReference type="SAM" id="Phobius"/>
    </source>
</evidence>
<protein>
    <recommendedName>
        <fullName evidence="7">Orc1-like AAA ATPase domain-containing protein</fullName>
    </recommendedName>
</protein>
<feature type="transmembrane region" description="Helical" evidence="2">
    <location>
        <begin position="94"/>
        <end position="115"/>
    </location>
</feature>
<evidence type="ECO:0000259" key="4">
    <source>
        <dbReference type="Pfam" id="PF24913"/>
    </source>
</evidence>
<keyword evidence="2" id="KW-0472">Membrane</keyword>
<dbReference type="AlphaFoldDB" id="A0A9P1HAQ1"/>
<proteinExistence type="predicted"/>
<dbReference type="Proteomes" id="UP000838763">
    <property type="component" value="Unassembled WGS sequence"/>
</dbReference>
<comment type="caution">
    <text evidence="5">The sequence shown here is derived from an EMBL/GenBank/DDBJ whole genome shotgun (WGS) entry which is preliminary data.</text>
</comment>
<keyword evidence="2" id="KW-1133">Transmembrane helix</keyword>
<keyword evidence="6" id="KW-1185">Reference proteome</keyword>
<evidence type="ECO:0000313" key="6">
    <source>
        <dbReference type="Proteomes" id="UP000838763"/>
    </source>
</evidence>
<evidence type="ECO:0000259" key="3">
    <source>
        <dbReference type="Pfam" id="PF13191"/>
    </source>
</evidence>
<dbReference type="EMBL" id="CALLCH030000021">
    <property type="protein sequence ID" value="CAI4220039.1"/>
    <property type="molecule type" value="Genomic_DNA"/>
</dbReference>
<feature type="domain" description="Orc1-like AAA ATPase" evidence="3">
    <location>
        <begin position="156"/>
        <end position="310"/>
    </location>
</feature>
<evidence type="ECO:0000256" key="1">
    <source>
        <dbReference type="SAM" id="MobiDB-lite"/>
    </source>
</evidence>
<dbReference type="PANTHER" id="PTHR36168:SF1">
    <property type="entry name" value="ORC1-LIKE AAA ATPASE DOMAIN-CONTAINING PROTEIN"/>
    <property type="match status" value="1"/>
</dbReference>
<dbReference type="Pfam" id="PF13191">
    <property type="entry name" value="AAA_16"/>
    <property type="match status" value="1"/>
</dbReference>
<organism evidence="5 6">
    <name type="scientific">Parascedosporium putredinis</name>
    <dbReference type="NCBI Taxonomy" id="1442378"/>
    <lineage>
        <taxon>Eukaryota</taxon>
        <taxon>Fungi</taxon>
        <taxon>Dikarya</taxon>
        <taxon>Ascomycota</taxon>
        <taxon>Pezizomycotina</taxon>
        <taxon>Sordariomycetes</taxon>
        <taxon>Hypocreomycetidae</taxon>
        <taxon>Microascales</taxon>
        <taxon>Microascaceae</taxon>
        <taxon>Parascedosporium</taxon>
    </lineage>
</organism>
<keyword evidence="2" id="KW-0812">Transmembrane</keyword>
<dbReference type="Pfam" id="PF24913">
    <property type="entry name" value="WHD_AAA_fung"/>
    <property type="match status" value="1"/>
</dbReference>
<gene>
    <name evidence="5" type="ORF">PPNO1_LOCUS9580</name>
</gene>
<dbReference type="InterPro" id="IPR041664">
    <property type="entry name" value="AAA_16"/>
</dbReference>
<dbReference type="PANTHER" id="PTHR36168">
    <property type="entry name" value="CHROMOSOME 1, WHOLE GENOME SHOTGUN SEQUENCE"/>
    <property type="match status" value="1"/>
</dbReference>